<accession>J9G811</accession>
<comment type="caution">
    <text evidence="1">The sequence shown here is derived from an EMBL/GenBank/DDBJ whole genome shotgun (WGS) entry which is preliminary data.</text>
</comment>
<proteinExistence type="predicted"/>
<dbReference type="AlphaFoldDB" id="J9G811"/>
<reference evidence="1" key="1">
    <citation type="journal article" date="2012" name="PLoS ONE">
        <title>Gene sets for utilization of primary and secondary nutrition supplies in the distal gut of endangered iberian lynx.</title>
        <authorList>
            <person name="Alcaide M."/>
            <person name="Messina E."/>
            <person name="Richter M."/>
            <person name="Bargiela R."/>
            <person name="Peplies J."/>
            <person name="Huws S.A."/>
            <person name="Newbold C.J."/>
            <person name="Golyshin P.N."/>
            <person name="Simon M.A."/>
            <person name="Lopez G."/>
            <person name="Yakimov M.M."/>
            <person name="Ferrer M."/>
        </authorList>
    </citation>
    <scope>NUCLEOTIDE SEQUENCE</scope>
</reference>
<evidence type="ECO:0000313" key="1">
    <source>
        <dbReference type="EMBL" id="EJW95594.1"/>
    </source>
</evidence>
<protein>
    <recommendedName>
        <fullName evidence="2">Phage ABA sandwich domain-containing protein</fullName>
    </recommendedName>
</protein>
<dbReference type="EMBL" id="AMCI01005710">
    <property type="protein sequence ID" value="EJW95594.1"/>
    <property type="molecule type" value="Genomic_DNA"/>
</dbReference>
<name>J9G811_9ZZZZ</name>
<sequence>MNEDYVSFEVAKLLKEKGFDWPCQAFYNANGILVASPVHTVNDELEDSDIACPTLYMAQKWLRSKGYHVEVVYMANDLWRYDILTIPRHDCVWISETKPSDYMSYEYALNAGILEALKLI</sequence>
<evidence type="ECO:0008006" key="2">
    <source>
        <dbReference type="Google" id="ProtNLM"/>
    </source>
</evidence>
<organism evidence="1">
    <name type="scientific">gut metagenome</name>
    <dbReference type="NCBI Taxonomy" id="749906"/>
    <lineage>
        <taxon>unclassified sequences</taxon>
        <taxon>metagenomes</taxon>
        <taxon>organismal metagenomes</taxon>
    </lineage>
</organism>
<gene>
    <name evidence="1" type="ORF">EVA_16276</name>
</gene>